<sequence length="351" mass="36749">MQAAGTRDWQPVRAALLALLLLFPAPVAHGYYEVEGRFQADRACPAPASIRKGSNPGEVHLVPGTDYRAHALNKRGGSHVHVSVAGAEPSRRWVALSCGQLAAGPAADGETAALMPFFDDREPAGADLDPAPPAPALDALDRAVLDLCGDWGSRPDRAAFRRKLDDPGLEQPIARLRQDLEVPAGTPPADFADALAAAWFAADGFAHIFCGEPGHGTIGGLHYAPRYLQMQERNWGGLDPACGDMEIAPPIYTIGVRYRRPGGGQGTACPKGYALGLDAHGLFVEAGRALQDVGDRPGNTVCLHRVTPQAGEPYLAVFVARDGAIRTFYPDASPACDGGAPAAGCLCAGPA</sequence>
<dbReference type="RefSeq" id="WP_379899694.1">
    <property type="nucleotide sequence ID" value="NZ_JBHRTR010000023.1"/>
</dbReference>
<dbReference type="InterPro" id="IPR029501">
    <property type="entry name" value="EndoU_bac"/>
</dbReference>
<reference evidence="4" key="1">
    <citation type="journal article" date="2019" name="Int. J. Syst. Evol. Microbiol.">
        <title>The Global Catalogue of Microorganisms (GCM) 10K type strain sequencing project: providing services to taxonomists for standard genome sequencing and annotation.</title>
        <authorList>
            <consortium name="The Broad Institute Genomics Platform"/>
            <consortium name="The Broad Institute Genome Sequencing Center for Infectious Disease"/>
            <person name="Wu L."/>
            <person name="Ma J."/>
        </authorList>
    </citation>
    <scope>NUCLEOTIDE SEQUENCE [LARGE SCALE GENOMIC DNA]</scope>
    <source>
        <strain evidence="4">KCTC 42964</strain>
    </source>
</reference>
<proteinExistence type="predicted"/>
<feature type="domain" description="Bacterial EndoU nuclease" evidence="2">
    <location>
        <begin position="203"/>
        <end position="332"/>
    </location>
</feature>
<protein>
    <submittedName>
        <fullName evidence="3">EndoU domain-containing protein</fullName>
    </submittedName>
</protein>
<keyword evidence="4" id="KW-1185">Reference proteome</keyword>
<name>A0ABV7KYN7_9PROT</name>
<evidence type="ECO:0000259" key="2">
    <source>
        <dbReference type="Pfam" id="PF14436"/>
    </source>
</evidence>
<comment type="caution">
    <text evidence="3">The sequence shown here is derived from an EMBL/GenBank/DDBJ whole genome shotgun (WGS) entry which is preliminary data.</text>
</comment>
<dbReference type="InterPro" id="IPR037227">
    <property type="entry name" value="EndoU-like"/>
</dbReference>
<organism evidence="3 4">
    <name type="scientific">Marinibaculum pumilum</name>
    <dbReference type="NCBI Taxonomy" id="1766165"/>
    <lineage>
        <taxon>Bacteria</taxon>
        <taxon>Pseudomonadati</taxon>
        <taxon>Pseudomonadota</taxon>
        <taxon>Alphaproteobacteria</taxon>
        <taxon>Rhodospirillales</taxon>
        <taxon>Rhodospirillaceae</taxon>
        <taxon>Marinibaculum</taxon>
    </lineage>
</organism>
<gene>
    <name evidence="3" type="ORF">ACFOGJ_09680</name>
</gene>
<evidence type="ECO:0000313" key="4">
    <source>
        <dbReference type="Proteomes" id="UP001595528"/>
    </source>
</evidence>
<evidence type="ECO:0000313" key="3">
    <source>
        <dbReference type="EMBL" id="MFC3227500.1"/>
    </source>
</evidence>
<keyword evidence="1" id="KW-0378">Hydrolase</keyword>
<dbReference type="EMBL" id="JBHRTR010000023">
    <property type="protein sequence ID" value="MFC3227500.1"/>
    <property type="molecule type" value="Genomic_DNA"/>
</dbReference>
<dbReference type="SUPFAM" id="SSF142877">
    <property type="entry name" value="EndoU-like"/>
    <property type="match status" value="1"/>
</dbReference>
<dbReference type="Proteomes" id="UP001595528">
    <property type="component" value="Unassembled WGS sequence"/>
</dbReference>
<dbReference type="Pfam" id="PF14436">
    <property type="entry name" value="EndoU_bacteria"/>
    <property type="match status" value="1"/>
</dbReference>
<evidence type="ECO:0000256" key="1">
    <source>
        <dbReference type="ARBA" id="ARBA00022801"/>
    </source>
</evidence>
<accession>A0ABV7KYN7</accession>